<dbReference type="EMBL" id="CAWYQH010000158">
    <property type="protein sequence ID" value="CAK8696524.1"/>
    <property type="molecule type" value="Genomic_DNA"/>
</dbReference>
<feature type="compositionally biased region" description="Polar residues" evidence="1">
    <location>
        <begin position="295"/>
        <end position="310"/>
    </location>
</feature>
<proteinExistence type="predicted"/>
<evidence type="ECO:0000313" key="2">
    <source>
        <dbReference type="EMBL" id="CAK8696524.1"/>
    </source>
</evidence>
<evidence type="ECO:0000313" key="3">
    <source>
        <dbReference type="Proteomes" id="UP001642483"/>
    </source>
</evidence>
<dbReference type="PANTHER" id="PTHR33205">
    <property type="entry name" value="TRANSMEMBRANE PROTEIN"/>
    <property type="match status" value="1"/>
</dbReference>
<dbReference type="PANTHER" id="PTHR33205:SF1">
    <property type="entry name" value="TRANSMEMBRANE PROTEIN"/>
    <property type="match status" value="1"/>
</dbReference>
<evidence type="ECO:0000256" key="1">
    <source>
        <dbReference type="SAM" id="MobiDB-lite"/>
    </source>
</evidence>
<reference evidence="2 3" key="1">
    <citation type="submission" date="2024-02" db="EMBL/GenBank/DDBJ databases">
        <authorList>
            <person name="Daric V."/>
            <person name="Darras S."/>
        </authorList>
    </citation>
    <scope>NUCLEOTIDE SEQUENCE [LARGE SCALE GENOMIC DNA]</scope>
</reference>
<name>A0ABP0H0S3_CLALP</name>
<feature type="region of interest" description="Disordered" evidence="1">
    <location>
        <begin position="284"/>
        <end position="387"/>
    </location>
</feature>
<keyword evidence="3" id="KW-1185">Reference proteome</keyword>
<gene>
    <name evidence="2" type="ORF">CVLEPA_LOCUS29680</name>
</gene>
<dbReference type="Proteomes" id="UP001642483">
    <property type="component" value="Unassembled WGS sequence"/>
</dbReference>
<protein>
    <submittedName>
        <fullName evidence="2">Uncharacterized protein</fullName>
    </submittedName>
</protein>
<comment type="caution">
    <text evidence="2">The sequence shown here is derived from an EMBL/GenBank/DDBJ whole genome shotgun (WGS) entry which is preliminary data.</text>
</comment>
<organism evidence="2 3">
    <name type="scientific">Clavelina lepadiformis</name>
    <name type="common">Light-bulb sea squirt</name>
    <name type="synonym">Ascidia lepadiformis</name>
    <dbReference type="NCBI Taxonomy" id="159417"/>
    <lineage>
        <taxon>Eukaryota</taxon>
        <taxon>Metazoa</taxon>
        <taxon>Chordata</taxon>
        <taxon>Tunicata</taxon>
        <taxon>Ascidiacea</taxon>
        <taxon>Aplousobranchia</taxon>
        <taxon>Clavelinidae</taxon>
        <taxon>Clavelina</taxon>
    </lineage>
</organism>
<sequence length="387" mass="42865">MRPVKVRDSAAISPAAAESARATRQALPFASRRFHVLFNSLFKVLFNFPSRYLFAIGLATVFSLRWSLPPALGCIPKQPDSEKTPSTHANRRHGPDTRYGTKPRSEGRGRSATRARRILYATIPERSKSDRIRRWAHPASLARVVSSDLRPKCKRRHTCRGSTTFAIDRGDLAKRGHLFEVDPPPPRSPIACRTLADFDGTAETQLRPSSTREPSDPPPRAIIVYRFSFYEAVATGLILSAERTISRPSLETARVLDARERLVPCRAPQRARLDLDKRERRPIVFSDTGPAVASRSGSNRRTSLNHSIGSSDGRKPESRSLSELTRQIAPPTKNGHAPPPTESRKSSQSVNPHCVRAGFATILPPEPKDFGFPKAAGEVVKVTPPDR</sequence>
<accession>A0ABP0H0S3</accession>
<feature type="region of interest" description="Disordered" evidence="1">
    <location>
        <begin position="76"/>
        <end position="112"/>
    </location>
</feature>